<sequence>MASEPSSTTIASEPSTSTSEIRTDATEVFQLEALSLNYLRNQDISTIPYEKDLPKLNPCSLCNKGILTFRLQAFTVLSCRHIFHRICLGEYIAQGETTNPLCPLCPFTIELFREEAVLASGKYHLQMKQTDTGQGDEELMDSLGLVEDDSRAGQGSQSKQVTKAVKIELRRLGKVIAHLPDITMANLRKKTQKARVIYKLFVNIGVGKIKHIKTYSADALSRLTDTQINSIIANFSE</sequence>
<dbReference type="VEuPathDB" id="FungiDB:RhiirFUN_013593"/>
<dbReference type="CDD" id="cd16448">
    <property type="entry name" value="RING-H2"/>
    <property type="match status" value="1"/>
</dbReference>
<keyword evidence="1" id="KW-0479">Metal-binding</keyword>
<dbReference type="GO" id="GO:0008270">
    <property type="term" value="F:zinc ion binding"/>
    <property type="evidence" value="ECO:0007669"/>
    <property type="project" value="UniProtKB-KW"/>
</dbReference>
<evidence type="ECO:0000256" key="2">
    <source>
        <dbReference type="SAM" id="MobiDB-lite"/>
    </source>
</evidence>
<evidence type="ECO:0000259" key="3">
    <source>
        <dbReference type="PROSITE" id="PS50089"/>
    </source>
</evidence>
<dbReference type="SMART" id="SM00184">
    <property type="entry name" value="RING"/>
    <property type="match status" value="1"/>
</dbReference>
<organism evidence="4">
    <name type="scientific">Rhizophagus irregularis (strain DAOM 181602 / DAOM 197198 / MUCL 43194)</name>
    <name type="common">Arbuscular mycorrhizal fungus</name>
    <name type="synonym">Glomus intraradices</name>
    <dbReference type="NCBI Taxonomy" id="747089"/>
    <lineage>
        <taxon>Eukaryota</taxon>
        <taxon>Fungi</taxon>
        <taxon>Fungi incertae sedis</taxon>
        <taxon>Mucoromycota</taxon>
        <taxon>Glomeromycotina</taxon>
        <taxon>Glomeromycetes</taxon>
        <taxon>Glomerales</taxon>
        <taxon>Glomeraceae</taxon>
        <taxon>Rhizophagus</taxon>
    </lineage>
</organism>
<feature type="compositionally biased region" description="Polar residues" evidence="2">
    <location>
        <begin position="1"/>
        <end position="20"/>
    </location>
</feature>
<dbReference type="SUPFAM" id="SSF57850">
    <property type="entry name" value="RING/U-box"/>
    <property type="match status" value="1"/>
</dbReference>
<proteinExistence type="predicted"/>
<protein>
    <recommendedName>
        <fullName evidence="3">RING-type domain-containing protein</fullName>
    </recommendedName>
</protein>
<keyword evidence="1" id="KW-0862">Zinc</keyword>
<dbReference type="HOGENOM" id="CLU_102296_0_0_1"/>
<dbReference type="InterPro" id="IPR013083">
    <property type="entry name" value="Znf_RING/FYVE/PHD"/>
</dbReference>
<dbReference type="PROSITE" id="PS50089">
    <property type="entry name" value="ZF_RING_2"/>
    <property type="match status" value="1"/>
</dbReference>
<feature type="region of interest" description="Disordered" evidence="2">
    <location>
        <begin position="1"/>
        <end position="21"/>
    </location>
</feature>
<dbReference type="InterPro" id="IPR001841">
    <property type="entry name" value="Znf_RING"/>
</dbReference>
<dbReference type="EMBL" id="KI296318">
    <property type="protein sequence ID" value="ESA01618.1"/>
    <property type="molecule type" value="Genomic_DNA"/>
</dbReference>
<evidence type="ECO:0000313" key="4">
    <source>
        <dbReference type="EMBL" id="ESA01618.1"/>
    </source>
</evidence>
<dbReference type="AlphaFoldDB" id="U9T5N7"/>
<dbReference type="Gene3D" id="3.30.40.10">
    <property type="entry name" value="Zinc/RING finger domain, C3HC4 (zinc finger)"/>
    <property type="match status" value="1"/>
</dbReference>
<name>U9T5N7_RHIID</name>
<feature type="domain" description="RING-type" evidence="3">
    <location>
        <begin position="59"/>
        <end position="105"/>
    </location>
</feature>
<evidence type="ECO:0000256" key="1">
    <source>
        <dbReference type="PROSITE-ProRule" id="PRU00175"/>
    </source>
</evidence>
<accession>U9T5N7</accession>
<keyword evidence="1" id="KW-0863">Zinc-finger</keyword>
<gene>
    <name evidence="4" type="ORF">GLOINDRAFT_7334</name>
</gene>
<reference evidence="4" key="1">
    <citation type="submission" date="2013-07" db="EMBL/GenBank/DDBJ databases">
        <title>The genome of an arbuscular mycorrhizal fungus provides insights into the evolution of the oldest plant symbiosis.</title>
        <authorList>
            <consortium name="DOE Joint Genome Institute"/>
            <person name="Tisserant E."/>
            <person name="Malbreil M."/>
            <person name="Kuo A."/>
            <person name="Kohler A."/>
            <person name="Symeonidi A."/>
            <person name="Balestrini R."/>
            <person name="Charron P."/>
            <person name="Duensing N."/>
            <person name="Frei-dit-Frey N."/>
            <person name="Gianinazzi-Pearson V."/>
            <person name="Gilbert B."/>
            <person name="Handa Y."/>
            <person name="Hijri M."/>
            <person name="Kaul R."/>
            <person name="Kawaguchi M."/>
            <person name="Krajinski F."/>
            <person name="Lammers P."/>
            <person name="Lapierre D."/>
            <person name="Masclaux F.G."/>
            <person name="Murat C."/>
            <person name="Morin E."/>
            <person name="Ndikumana S."/>
            <person name="Pagni M."/>
            <person name="Petitpierre D."/>
            <person name="Requena N."/>
            <person name="Rosikiewicz P."/>
            <person name="Riley R."/>
            <person name="Saito K."/>
            <person name="San Clemente H."/>
            <person name="Shapiro H."/>
            <person name="van Tuinen D."/>
            <person name="Becard G."/>
            <person name="Bonfante P."/>
            <person name="Paszkowski U."/>
            <person name="Shachar-Hill Y."/>
            <person name="Young J.P."/>
            <person name="Sanders I.R."/>
            <person name="Henrissat B."/>
            <person name="Rensing S.A."/>
            <person name="Grigoriev I.V."/>
            <person name="Corradi N."/>
            <person name="Roux C."/>
            <person name="Martin F."/>
        </authorList>
    </citation>
    <scope>NUCLEOTIDE SEQUENCE</scope>
    <source>
        <strain evidence="4">DAOM 197198</strain>
    </source>
</reference>